<organism evidence="1 2">
    <name type="scientific">Ciceribacter selenitireducens ATCC BAA-1503</name>
    <dbReference type="NCBI Taxonomy" id="1336235"/>
    <lineage>
        <taxon>Bacteria</taxon>
        <taxon>Pseudomonadati</taxon>
        <taxon>Pseudomonadota</taxon>
        <taxon>Alphaproteobacteria</taxon>
        <taxon>Hyphomicrobiales</taxon>
        <taxon>Rhizobiaceae</taxon>
        <taxon>Ciceribacter</taxon>
    </lineage>
</organism>
<proteinExistence type="predicted"/>
<sequence length="39" mass="4232">MLGTPIREHIVTSTNAAKTNKAALSTNPVTPCMFFSFFS</sequence>
<name>A0A376AEY6_9HYPH</name>
<protein>
    <submittedName>
        <fullName evidence="1">Uncharacterized protein</fullName>
    </submittedName>
</protein>
<evidence type="ECO:0000313" key="2">
    <source>
        <dbReference type="Proteomes" id="UP000254764"/>
    </source>
</evidence>
<keyword evidence="2" id="KW-1185">Reference proteome</keyword>
<dbReference type="EMBL" id="UEYP01000026">
    <property type="protein sequence ID" value="SSC66210.1"/>
    <property type="molecule type" value="Genomic_DNA"/>
</dbReference>
<dbReference type="Proteomes" id="UP000254764">
    <property type="component" value="Unassembled WGS sequence"/>
</dbReference>
<gene>
    <name evidence="1" type="ORF">RHIZ70_1918</name>
</gene>
<dbReference type="AlphaFoldDB" id="A0A376AEY6"/>
<accession>A0A376AEY6</accession>
<evidence type="ECO:0000313" key="1">
    <source>
        <dbReference type="EMBL" id="SSC66210.1"/>
    </source>
</evidence>
<reference evidence="2" key="1">
    <citation type="submission" date="2018-07" db="EMBL/GenBank/DDBJ databases">
        <authorList>
            <person name="Peiro R."/>
            <person name="Begona"/>
            <person name="Cbmso G."/>
            <person name="Lopez M."/>
            <person name="Gonzalez S."/>
        </authorList>
    </citation>
    <scope>NUCLEOTIDE SEQUENCE [LARGE SCALE GENOMIC DNA]</scope>
</reference>